<proteinExistence type="predicted"/>
<dbReference type="RefSeq" id="WP_127689945.1">
    <property type="nucleotide sequence ID" value="NZ_RZUL01000002.1"/>
</dbReference>
<evidence type="ECO:0000313" key="3">
    <source>
        <dbReference type="Proteomes" id="UP000282977"/>
    </source>
</evidence>
<accession>A0A437J8S4</accession>
<feature type="transmembrane region" description="Helical" evidence="1">
    <location>
        <begin position="109"/>
        <end position="129"/>
    </location>
</feature>
<dbReference type="Pfam" id="PF12412">
    <property type="entry name" value="DUF3667"/>
    <property type="match status" value="1"/>
</dbReference>
<feature type="transmembrane region" description="Helical" evidence="1">
    <location>
        <begin position="297"/>
        <end position="323"/>
    </location>
</feature>
<dbReference type="Proteomes" id="UP000282977">
    <property type="component" value="Unassembled WGS sequence"/>
</dbReference>
<organism evidence="2 3">
    <name type="scientific">Sphingobium algorifonticola</name>
    <dbReference type="NCBI Taxonomy" id="2008318"/>
    <lineage>
        <taxon>Bacteria</taxon>
        <taxon>Pseudomonadati</taxon>
        <taxon>Pseudomonadota</taxon>
        <taxon>Alphaproteobacteria</taxon>
        <taxon>Sphingomonadales</taxon>
        <taxon>Sphingomonadaceae</taxon>
        <taxon>Sphingobium</taxon>
    </lineage>
</organism>
<keyword evidence="1" id="KW-0812">Transmembrane</keyword>
<evidence type="ECO:0000313" key="2">
    <source>
        <dbReference type="EMBL" id="RVT41865.1"/>
    </source>
</evidence>
<keyword evidence="1" id="KW-0472">Membrane</keyword>
<dbReference type="InterPro" id="IPR022134">
    <property type="entry name" value="DUF3667"/>
</dbReference>
<dbReference type="AlphaFoldDB" id="A0A437J8S4"/>
<keyword evidence="3" id="KW-1185">Reference proteome</keyword>
<protein>
    <submittedName>
        <fullName evidence="2">DUF3667 domain-containing protein</fullName>
    </submittedName>
</protein>
<gene>
    <name evidence="2" type="ORF">ENE74_06265</name>
</gene>
<feature type="transmembrane region" description="Helical" evidence="1">
    <location>
        <begin position="343"/>
        <end position="370"/>
    </location>
</feature>
<evidence type="ECO:0000256" key="1">
    <source>
        <dbReference type="SAM" id="Phobius"/>
    </source>
</evidence>
<dbReference type="OrthoDB" id="9111327at2"/>
<reference evidence="2 3" key="1">
    <citation type="submission" date="2019-01" db="EMBL/GenBank/DDBJ databases">
        <authorList>
            <person name="Chen W.-M."/>
        </authorList>
    </citation>
    <scope>NUCLEOTIDE SEQUENCE [LARGE SCALE GENOMIC DNA]</scope>
    <source>
        <strain evidence="2 3">TLA-22</strain>
    </source>
</reference>
<keyword evidence="1" id="KW-1133">Transmembrane helix</keyword>
<comment type="caution">
    <text evidence="2">The sequence shown here is derived from an EMBL/GenBank/DDBJ whole genome shotgun (WGS) entry which is preliminary data.</text>
</comment>
<sequence>MSGEIEAAGDALTGGVIAGAVERESRDGAHGKSAQGHGACANCGAALTGTFCAQCGQAAHLHRSLGSLGHDILHGVFHFEGKIWRTLPELVFRPGRLTRRYIDGQRASFVSPMALFLFCVFLTFAVFSYTGGALLNTGSNSTGDMKSGLQKEVKVADERLKTIDRLQRSPATSKDTQAKLTKERAELTDEKRRLELLLAGDMNGLIQTKSSGEVLKADNFQVELGNEQLNTAVKNGLLKASSNPSLLIYKLKSNGYKYSWALIPLSIPFLWLLFFWRRDIHLYDHAIFATYSISFMLLLIVATTLVIVLGVPSGTATFALIVLPPIHMYKQLRGTYALSRTGAAVRLFFLLNFTFIVLAIFAVLLVLLGLTG</sequence>
<feature type="transmembrane region" description="Helical" evidence="1">
    <location>
        <begin position="258"/>
        <end position="276"/>
    </location>
</feature>
<dbReference type="EMBL" id="RZUL01000002">
    <property type="protein sequence ID" value="RVT41865.1"/>
    <property type="molecule type" value="Genomic_DNA"/>
</dbReference>
<name>A0A437J8S4_9SPHN</name>